<dbReference type="EMBL" id="ABEU02000019">
    <property type="protein sequence ID" value="PNR34400.1"/>
    <property type="molecule type" value="Genomic_DNA"/>
</dbReference>
<protein>
    <submittedName>
        <fullName evidence="1 2">Uncharacterized protein</fullName>
    </submittedName>
</protein>
<sequence length="76" mass="8108">MVASGPCGNCPCSGVPGFRPCVEGDRGVGLESREADLRLRSEVIWKMQLFGLTTAGGISFYFLKINGKNTVAVVDE</sequence>
<organism evidence="1">
    <name type="scientific">Physcomitrium patens</name>
    <name type="common">Spreading-leaved earth moss</name>
    <name type="synonym">Physcomitrella patens</name>
    <dbReference type="NCBI Taxonomy" id="3218"/>
    <lineage>
        <taxon>Eukaryota</taxon>
        <taxon>Viridiplantae</taxon>
        <taxon>Streptophyta</taxon>
        <taxon>Embryophyta</taxon>
        <taxon>Bryophyta</taxon>
        <taxon>Bryophytina</taxon>
        <taxon>Bryopsida</taxon>
        <taxon>Funariidae</taxon>
        <taxon>Funariales</taxon>
        <taxon>Funariaceae</taxon>
        <taxon>Physcomitrium</taxon>
    </lineage>
</organism>
<evidence type="ECO:0000313" key="1">
    <source>
        <dbReference type="EMBL" id="PNR34400.1"/>
    </source>
</evidence>
<reference evidence="2" key="3">
    <citation type="submission" date="2020-12" db="UniProtKB">
        <authorList>
            <consortium name="EnsemblPlants"/>
        </authorList>
    </citation>
    <scope>IDENTIFICATION</scope>
</reference>
<keyword evidence="3" id="KW-1185">Reference proteome</keyword>
<dbReference type="EnsemblPlants" id="Pp3c19_16649V3.1">
    <property type="protein sequence ID" value="Pp3c19_16649V3.1"/>
    <property type="gene ID" value="Pp3c19_16649"/>
</dbReference>
<dbReference type="Gramene" id="Pp3c19_16649V3.1">
    <property type="protein sequence ID" value="Pp3c19_16649V3.1"/>
    <property type="gene ID" value="Pp3c19_16649"/>
</dbReference>
<reference evidence="1 3" key="2">
    <citation type="journal article" date="2018" name="Plant J.">
        <title>The Physcomitrella patens chromosome-scale assembly reveals moss genome structure and evolution.</title>
        <authorList>
            <person name="Lang D."/>
            <person name="Ullrich K.K."/>
            <person name="Murat F."/>
            <person name="Fuchs J."/>
            <person name="Jenkins J."/>
            <person name="Haas F.B."/>
            <person name="Piednoel M."/>
            <person name="Gundlach H."/>
            <person name="Van Bel M."/>
            <person name="Meyberg R."/>
            <person name="Vives C."/>
            <person name="Morata J."/>
            <person name="Symeonidi A."/>
            <person name="Hiss M."/>
            <person name="Muchero W."/>
            <person name="Kamisugi Y."/>
            <person name="Saleh O."/>
            <person name="Blanc G."/>
            <person name="Decker E.L."/>
            <person name="van Gessel N."/>
            <person name="Grimwood J."/>
            <person name="Hayes R.D."/>
            <person name="Graham S.W."/>
            <person name="Gunter L.E."/>
            <person name="McDaniel S.F."/>
            <person name="Hoernstein S.N.W."/>
            <person name="Larsson A."/>
            <person name="Li F.W."/>
            <person name="Perroud P.F."/>
            <person name="Phillips J."/>
            <person name="Ranjan P."/>
            <person name="Rokshar D.S."/>
            <person name="Rothfels C.J."/>
            <person name="Schneider L."/>
            <person name="Shu S."/>
            <person name="Stevenson D.W."/>
            <person name="Thummler F."/>
            <person name="Tillich M."/>
            <person name="Villarreal Aguilar J.C."/>
            <person name="Widiez T."/>
            <person name="Wong G.K."/>
            <person name="Wymore A."/>
            <person name="Zhang Y."/>
            <person name="Zimmer A.D."/>
            <person name="Quatrano R.S."/>
            <person name="Mayer K.F.X."/>
            <person name="Goodstein D."/>
            <person name="Casacuberta J.M."/>
            <person name="Vandepoele K."/>
            <person name="Reski R."/>
            <person name="Cuming A.C."/>
            <person name="Tuskan G.A."/>
            <person name="Maumus F."/>
            <person name="Salse J."/>
            <person name="Schmutz J."/>
            <person name="Rensing S.A."/>
        </authorList>
    </citation>
    <scope>NUCLEOTIDE SEQUENCE [LARGE SCALE GENOMIC DNA]</scope>
    <source>
        <strain evidence="2 3">cv. Gransden 2004</strain>
    </source>
</reference>
<dbReference type="AlphaFoldDB" id="A0A2K1IYP7"/>
<evidence type="ECO:0000313" key="3">
    <source>
        <dbReference type="Proteomes" id="UP000006727"/>
    </source>
</evidence>
<evidence type="ECO:0000313" key="2">
    <source>
        <dbReference type="EnsemblPlants" id="Pp3c19_16649V3.1"/>
    </source>
</evidence>
<proteinExistence type="predicted"/>
<accession>A0A2K1IYP7</accession>
<gene>
    <name evidence="1" type="ORF">PHYPA_024217</name>
</gene>
<reference evidence="1 3" key="1">
    <citation type="journal article" date="2008" name="Science">
        <title>The Physcomitrella genome reveals evolutionary insights into the conquest of land by plants.</title>
        <authorList>
            <person name="Rensing S."/>
            <person name="Lang D."/>
            <person name="Zimmer A."/>
            <person name="Terry A."/>
            <person name="Salamov A."/>
            <person name="Shapiro H."/>
            <person name="Nishiyama T."/>
            <person name="Perroud P.-F."/>
            <person name="Lindquist E."/>
            <person name="Kamisugi Y."/>
            <person name="Tanahashi T."/>
            <person name="Sakakibara K."/>
            <person name="Fujita T."/>
            <person name="Oishi K."/>
            <person name="Shin-I T."/>
            <person name="Kuroki Y."/>
            <person name="Toyoda A."/>
            <person name="Suzuki Y."/>
            <person name="Hashimoto A."/>
            <person name="Yamaguchi K."/>
            <person name="Sugano A."/>
            <person name="Kohara Y."/>
            <person name="Fujiyama A."/>
            <person name="Anterola A."/>
            <person name="Aoki S."/>
            <person name="Ashton N."/>
            <person name="Barbazuk W.B."/>
            <person name="Barker E."/>
            <person name="Bennetzen J."/>
            <person name="Bezanilla M."/>
            <person name="Blankenship R."/>
            <person name="Cho S.H."/>
            <person name="Dutcher S."/>
            <person name="Estelle M."/>
            <person name="Fawcett J.A."/>
            <person name="Gundlach H."/>
            <person name="Hanada K."/>
            <person name="Heyl A."/>
            <person name="Hicks K.A."/>
            <person name="Hugh J."/>
            <person name="Lohr M."/>
            <person name="Mayer K."/>
            <person name="Melkozernov A."/>
            <person name="Murata T."/>
            <person name="Nelson D."/>
            <person name="Pils B."/>
            <person name="Prigge M."/>
            <person name="Reiss B."/>
            <person name="Renner T."/>
            <person name="Rombauts S."/>
            <person name="Rushton P."/>
            <person name="Sanderfoot A."/>
            <person name="Schween G."/>
            <person name="Shiu S.-H."/>
            <person name="Stueber K."/>
            <person name="Theodoulou F.L."/>
            <person name="Tu H."/>
            <person name="Van de Peer Y."/>
            <person name="Verrier P.J."/>
            <person name="Waters E."/>
            <person name="Wood A."/>
            <person name="Yang L."/>
            <person name="Cove D."/>
            <person name="Cuming A."/>
            <person name="Hasebe M."/>
            <person name="Lucas S."/>
            <person name="Mishler D.B."/>
            <person name="Reski R."/>
            <person name="Grigoriev I."/>
            <person name="Quatrano R.S."/>
            <person name="Boore J.L."/>
        </authorList>
    </citation>
    <scope>NUCLEOTIDE SEQUENCE [LARGE SCALE GENOMIC DNA]</scope>
    <source>
        <strain evidence="2 3">cv. Gransden 2004</strain>
    </source>
</reference>
<name>A0A2K1IYP7_PHYPA</name>
<dbReference type="Proteomes" id="UP000006727">
    <property type="component" value="Chromosome 19"/>
</dbReference>
<dbReference type="InParanoid" id="A0A2K1IYP7"/>